<reference evidence="2" key="1">
    <citation type="submission" date="2011-08" db="EMBL/GenBank/DDBJ databases">
        <authorList>
            <person name="Rombauts S."/>
        </authorList>
    </citation>
    <scope>NUCLEOTIDE SEQUENCE</scope>
    <source>
        <strain evidence="2">London</strain>
    </source>
</reference>
<name>T1JZ17_TETUR</name>
<evidence type="ECO:0000313" key="1">
    <source>
        <dbReference type="EnsemblMetazoa" id="tetur03g02340.1"/>
    </source>
</evidence>
<keyword evidence="2" id="KW-1185">Reference proteome</keyword>
<evidence type="ECO:0000313" key="2">
    <source>
        <dbReference type="Proteomes" id="UP000015104"/>
    </source>
</evidence>
<reference evidence="1" key="2">
    <citation type="submission" date="2015-06" db="UniProtKB">
        <authorList>
            <consortium name="EnsemblMetazoa"/>
        </authorList>
    </citation>
    <scope>IDENTIFICATION</scope>
</reference>
<dbReference type="Proteomes" id="UP000015104">
    <property type="component" value="Unassembled WGS sequence"/>
</dbReference>
<dbReference type="EMBL" id="CAEY01001113">
    <property type="status" value="NOT_ANNOTATED_CDS"/>
    <property type="molecule type" value="Genomic_DNA"/>
</dbReference>
<dbReference type="HOGENOM" id="CLU_3089818_0_0_1"/>
<dbReference type="EnsemblMetazoa" id="tetur03g02340.1">
    <property type="protein sequence ID" value="tetur03g02340.1"/>
    <property type="gene ID" value="tetur03g02340"/>
</dbReference>
<protein>
    <submittedName>
        <fullName evidence="1">Uncharacterized protein</fullName>
    </submittedName>
</protein>
<proteinExistence type="predicted"/>
<organism evidence="1 2">
    <name type="scientific">Tetranychus urticae</name>
    <name type="common">Two-spotted spider mite</name>
    <dbReference type="NCBI Taxonomy" id="32264"/>
    <lineage>
        <taxon>Eukaryota</taxon>
        <taxon>Metazoa</taxon>
        <taxon>Ecdysozoa</taxon>
        <taxon>Arthropoda</taxon>
        <taxon>Chelicerata</taxon>
        <taxon>Arachnida</taxon>
        <taxon>Acari</taxon>
        <taxon>Acariformes</taxon>
        <taxon>Trombidiformes</taxon>
        <taxon>Prostigmata</taxon>
        <taxon>Eleutherengona</taxon>
        <taxon>Raphignathae</taxon>
        <taxon>Tetranychoidea</taxon>
        <taxon>Tetranychidae</taxon>
        <taxon>Tetranychus</taxon>
    </lineage>
</organism>
<dbReference type="AlphaFoldDB" id="T1JZ17"/>
<accession>T1JZ17</accession>
<sequence length="52" mass="6372">MVHMNFHQHREKLEAIKTVERQFRHNSFPLILLSFHFFKTDDLLFNNLMVNS</sequence>